<comment type="caution">
    <text evidence="1">Lacks conserved residue(s) required for the propagation of feature annotation.</text>
</comment>
<protein>
    <submittedName>
        <fullName evidence="5">Ephrin RBD domain-containing protein</fullName>
    </submittedName>
</protein>
<name>A0A183IKW2_9BILA</name>
<dbReference type="PROSITE" id="PS51551">
    <property type="entry name" value="EPHRIN_RBD_2"/>
    <property type="match status" value="1"/>
</dbReference>
<dbReference type="EMBL" id="UZAM01008214">
    <property type="protein sequence ID" value="VDP03826.1"/>
    <property type="molecule type" value="Genomic_DNA"/>
</dbReference>
<reference evidence="3 4" key="2">
    <citation type="submission" date="2018-11" db="EMBL/GenBank/DDBJ databases">
        <authorList>
            <consortium name="Pathogen Informatics"/>
        </authorList>
    </citation>
    <scope>NUCLEOTIDE SEQUENCE [LARGE SCALE GENOMIC DNA]</scope>
</reference>
<dbReference type="Proteomes" id="UP000270296">
    <property type="component" value="Unassembled WGS sequence"/>
</dbReference>
<evidence type="ECO:0000313" key="4">
    <source>
        <dbReference type="Proteomes" id="UP000270296"/>
    </source>
</evidence>
<dbReference type="WBParaSite" id="SBAD_0000444201-mRNA-1">
    <property type="protein sequence ID" value="SBAD_0000444201-mRNA-1"/>
    <property type="gene ID" value="SBAD_0000444201"/>
</dbReference>
<evidence type="ECO:0000313" key="5">
    <source>
        <dbReference type="WBParaSite" id="SBAD_0000444201-mRNA-1"/>
    </source>
</evidence>
<reference evidence="5" key="1">
    <citation type="submission" date="2016-06" db="UniProtKB">
        <authorList>
            <consortium name="WormBaseParasite"/>
        </authorList>
    </citation>
    <scope>IDENTIFICATION</scope>
</reference>
<organism evidence="5">
    <name type="scientific">Soboliphyme baturini</name>
    <dbReference type="NCBI Taxonomy" id="241478"/>
    <lineage>
        <taxon>Eukaryota</taxon>
        <taxon>Metazoa</taxon>
        <taxon>Ecdysozoa</taxon>
        <taxon>Nematoda</taxon>
        <taxon>Enoplea</taxon>
        <taxon>Dorylaimia</taxon>
        <taxon>Dioctophymatida</taxon>
        <taxon>Dioctophymatoidea</taxon>
        <taxon>Soboliphymatidae</taxon>
        <taxon>Soboliphyme</taxon>
    </lineage>
</organism>
<evidence type="ECO:0000313" key="3">
    <source>
        <dbReference type="EMBL" id="VDP03826.1"/>
    </source>
</evidence>
<dbReference type="GO" id="GO:0016020">
    <property type="term" value="C:membrane"/>
    <property type="evidence" value="ECO:0007669"/>
    <property type="project" value="InterPro"/>
</dbReference>
<accession>A0A183IKW2</accession>
<comment type="similarity">
    <text evidence="1">Belongs to the ephrin family.</text>
</comment>
<proteinExistence type="inferred from homology"/>
<gene>
    <name evidence="3" type="ORF">SBAD_LOCUS4258</name>
</gene>
<sequence>MAFHRADRCRHRHVSRISSSLRNSLCETDWLTVTAVVFVLLLASLATCLSSVSAVELPDIYWNSSNPL</sequence>
<evidence type="ECO:0000259" key="2">
    <source>
        <dbReference type="PROSITE" id="PS51551"/>
    </source>
</evidence>
<dbReference type="AlphaFoldDB" id="A0A183IKW2"/>
<feature type="domain" description="Ephrin RBD" evidence="2">
    <location>
        <begin position="55"/>
        <end position="68"/>
    </location>
</feature>
<keyword evidence="4" id="KW-1185">Reference proteome</keyword>
<dbReference type="InterPro" id="IPR001799">
    <property type="entry name" value="Ephrin_RBD"/>
</dbReference>
<evidence type="ECO:0000256" key="1">
    <source>
        <dbReference type="PROSITE-ProRule" id="PRU00884"/>
    </source>
</evidence>